<proteinExistence type="predicted"/>
<feature type="chain" id="PRO_5046188619" evidence="2">
    <location>
        <begin position="30"/>
        <end position="1190"/>
    </location>
</feature>
<evidence type="ECO:0000313" key="5">
    <source>
        <dbReference type="Proteomes" id="UP000664601"/>
    </source>
</evidence>
<dbReference type="InterPro" id="IPR027994">
    <property type="entry name" value="WxL_dom"/>
</dbReference>
<feature type="signal peptide" evidence="2">
    <location>
        <begin position="1"/>
        <end position="29"/>
    </location>
</feature>
<dbReference type="EMBL" id="JAFREM010000004">
    <property type="protein sequence ID" value="MBO1305028.1"/>
    <property type="molecule type" value="Genomic_DNA"/>
</dbReference>
<feature type="domain" description="WxL" evidence="3">
    <location>
        <begin position="1003"/>
        <end position="1185"/>
    </location>
</feature>
<feature type="region of interest" description="Disordered" evidence="1">
    <location>
        <begin position="159"/>
        <end position="184"/>
    </location>
</feature>
<organism evidence="4 5">
    <name type="scientific">Candidatus Enterococcus moelleringii</name>
    <dbReference type="NCBI Taxonomy" id="2815325"/>
    <lineage>
        <taxon>Bacteria</taxon>
        <taxon>Bacillati</taxon>
        <taxon>Bacillota</taxon>
        <taxon>Bacilli</taxon>
        <taxon>Lactobacillales</taxon>
        <taxon>Enterococcaceae</taxon>
        <taxon>Enterococcus</taxon>
    </lineage>
</organism>
<sequence length="1190" mass="127438">MKKKVTKLFFSTILIFSLLFSPAAFYSFASEKELPEDNLELLLNGEASAEIQESDTQVTLSFTYQTLALSTENSLPEPTKTTEELLLELPKGVSYESEKNSQLDSAIQQEERTLTIDLSQAKDQSAVVLTVNPEELTVSSEISGKLSVVGSTVGQASAELTKSTTEAEESQSSKAAAPSANDAPIQEVAPLAEGDLELGIPTQRTLPIAPVTQDQYANVSYFDVGSRAEWDAALTTANNNAQEITYINITQDFQMSAVTTVVDGAQIATTTRADKKLVVEGNGHTIDFRDLTMRFNGANWDLVFQNLNVFNANDWGIADAYNVTGFPIITVHNYVQYGGQAFEGSRGKIIISGNTSMTSSNTESYVSPIDQQTVQSDQRFVGGNGSSNVEVGEVYIKTGSTIRMDNGRYGSNFSVATGGNFYIEDGAQTELTLSNLEQPLSPNGWGGYQDYSPSNISIVAGISAQPWPANYRPASLQGRTNSIYFGDNAAVTMENGAARRRNAGLIQFMLGNGLFELGDNASFNGYIAENTAGGGLFLSPMFFSGGGTIVLGDNADFNLTVGQLPDAVGSNEFGTVTGDAIYFAGLGSIQIGTGADFRLRSASTTTTGLIFMPTAPSSIQLADQATFDVGFLQPAANPLIYLFGNIRVPQTGNYVHQIGNWTSGQFGDTPSELFRPLDQTVLTYAGTVVTGRQTQVAATFADNGVVGRFSTDFTSSAQRLLIRPLVQEVESIDPITNQTQSEYTVTGTAQPPGEPVELSGGPFDDPSLTAAQKQTVIQDDGTYQWQGALPRPFYYGDTIRATYVRDTAKYAETAVQDVTAPTGTGRTVHVAENTMIPNAETFIASVADTNPAQTDKAAFNYRLVNGTIAAGTPAAISTEEETQTYQDQVIIDDTRGNESEPVDVTLVVHRADTINTIRANNLTRRYSDVAEFEVGSAGYESYLLGQLNATAQTIVDGEIVDLTAEVTIGNLASIPTDVGGPYPIQLVVPATAQNQLAQDLTTTVNLSVLSNIVNPRDPSSSEFIEDPENQGTGENGDLRLDYVPTLFDFGAGVIQWTDRTYSAQGTDDQWVQISDNRNNESGWELKASATPFESGSDQLLGASLILPQGEIYNRNSGGTVDPTGLVSQGAVPLTTSPTTLLTGDGANSKDESTYVWKKNQVQLRVPRGQGQAGETYQSTITWIVEAGAAN</sequence>
<protein>
    <submittedName>
        <fullName evidence="4">WxL domain-containing protein</fullName>
    </submittedName>
</protein>
<keyword evidence="5" id="KW-1185">Reference proteome</keyword>
<reference evidence="4 5" key="1">
    <citation type="submission" date="2021-03" db="EMBL/GenBank/DDBJ databases">
        <title>Enterococcal diversity collection.</title>
        <authorList>
            <person name="Gilmore M.S."/>
            <person name="Schwartzman J."/>
            <person name="Van Tyne D."/>
            <person name="Martin M."/>
            <person name="Earl A.M."/>
            <person name="Manson A.L."/>
            <person name="Straub T."/>
            <person name="Salamzade R."/>
            <person name="Saavedra J."/>
            <person name="Lebreton F."/>
            <person name="Prichula J."/>
            <person name="Schaufler K."/>
            <person name="Gaca A."/>
            <person name="Sgardioli B."/>
            <person name="Wagenaar J."/>
            <person name="Strong T."/>
        </authorList>
    </citation>
    <scope>NUCLEOTIDE SEQUENCE [LARGE SCALE GENOMIC DNA]</scope>
    <source>
        <strain evidence="4 5">669A</strain>
    </source>
</reference>
<dbReference type="Pfam" id="PF20585">
    <property type="entry name" value="Pectate_lyase_5"/>
    <property type="match status" value="1"/>
</dbReference>
<dbReference type="Pfam" id="PF13731">
    <property type="entry name" value="WxL"/>
    <property type="match status" value="1"/>
</dbReference>
<keyword evidence="2" id="KW-0732">Signal</keyword>
<feature type="compositionally biased region" description="Low complexity" evidence="1">
    <location>
        <begin position="170"/>
        <end position="180"/>
    </location>
</feature>
<dbReference type="InterPro" id="IPR046776">
    <property type="entry name" value="Pectate_lyase_5"/>
</dbReference>
<evidence type="ECO:0000256" key="2">
    <source>
        <dbReference type="SAM" id="SignalP"/>
    </source>
</evidence>
<comment type="caution">
    <text evidence="4">The sequence shown here is derived from an EMBL/GenBank/DDBJ whole genome shotgun (WGS) entry which is preliminary data.</text>
</comment>
<dbReference type="Proteomes" id="UP000664601">
    <property type="component" value="Unassembled WGS sequence"/>
</dbReference>
<evidence type="ECO:0000256" key="1">
    <source>
        <dbReference type="SAM" id="MobiDB-lite"/>
    </source>
</evidence>
<evidence type="ECO:0000259" key="3">
    <source>
        <dbReference type="Pfam" id="PF13731"/>
    </source>
</evidence>
<name>A0ABS3L7J5_9ENTE</name>
<dbReference type="RefSeq" id="WP_207671973.1">
    <property type="nucleotide sequence ID" value="NZ_JAFREM010000004.1"/>
</dbReference>
<evidence type="ECO:0000313" key="4">
    <source>
        <dbReference type="EMBL" id="MBO1305028.1"/>
    </source>
</evidence>
<accession>A0ABS3L7J5</accession>
<gene>
    <name evidence="4" type="ORF">JZO70_02560</name>
</gene>